<keyword evidence="1" id="KW-1133">Transmembrane helix</keyword>
<keyword evidence="3" id="KW-1185">Reference proteome</keyword>
<name>A0ABU5T388_9MICC</name>
<accession>A0ABU5T388</accession>
<feature type="transmembrane region" description="Helical" evidence="1">
    <location>
        <begin position="7"/>
        <end position="27"/>
    </location>
</feature>
<dbReference type="RefSeq" id="WP_323277913.1">
    <property type="nucleotide sequence ID" value="NZ_JAYGGQ010000002.1"/>
</dbReference>
<feature type="transmembrane region" description="Helical" evidence="1">
    <location>
        <begin position="129"/>
        <end position="147"/>
    </location>
</feature>
<organism evidence="2 3">
    <name type="scientific">Sinomonas terricola</name>
    <dbReference type="NCBI Taxonomy" id="3110330"/>
    <lineage>
        <taxon>Bacteria</taxon>
        <taxon>Bacillati</taxon>
        <taxon>Actinomycetota</taxon>
        <taxon>Actinomycetes</taxon>
        <taxon>Micrococcales</taxon>
        <taxon>Micrococcaceae</taxon>
        <taxon>Sinomonas</taxon>
    </lineage>
</organism>
<evidence type="ECO:0000256" key="1">
    <source>
        <dbReference type="SAM" id="Phobius"/>
    </source>
</evidence>
<gene>
    <name evidence="2" type="ORF">SPF06_05255</name>
</gene>
<evidence type="ECO:0000313" key="2">
    <source>
        <dbReference type="EMBL" id="MEA5454127.1"/>
    </source>
</evidence>
<feature type="transmembrane region" description="Helical" evidence="1">
    <location>
        <begin position="47"/>
        <end position="66"/>
    </location>
</feature>
<dbReference type="EMBL" id="JAYGGQ010000002">
    <property type="protein sequence ID" value="MEA5454127.1"/>
    <property type="molecule type" value="Genomic_DNA"/>
</dbReference>
<sequence length="156" mass="17216">MKKVHVWLVSTAGMTGWLAFDVLSTLASFDVSLYDVLSSGWAGEADLLAFHLAVWFVLVVSGTWLVSNYRDELPAFGIANGGTWLFVNISYGMVAATGLLSIMFDIAWFAHVADVVPWDPRESNLLDRAPWVLAWSGALAVPISEALRRRFIARRA</sequence>
<reference evidence="2 3" key="1">
    <citation type="submission" date="2023-12" db="EMBL/GenBank/DDBJ databases">
        <title>Sinomonas terricola sp. nov, isolated from litchi orchard soil in Guangdong, PR China.</title>
        <authorList>
            <person name="Jiaxin W."/>
            <person name="Yang Z."/>
            <person name="Honghui Z."/>
        </authorList>
    </citation>
    <scope>NUCLEOTIDE SEQUENCE [LARGE SCALE GENOMIC DNA]</scope>
    <source>
        <strain evidence="2 3">JGH33</strain>
    </source>
</reference>
<dbReference type="Proteomes" id="UP001304769">
    <property type="component" value="Unassembled WGS sequence"/>
</dbReference>
<keyword evidence="1" id="KW-0812">Transmembrane</keyword>
<evidence type="ECO:0000313" key="3">
    <source>
        <dbReference type="Proteomes" id="UP001304769"/>
    </source>
</evidence>
<proteinExistence type="predicted"/>
<comment type="caution">
    <text evidence="2">The sequence shown here is derived from an EMBL/GenBank/DDBJ whole genome shotgun (WGS) entry which is preliminary data.</text>
</comment>
<keyword evidence="1" id="KW-0472">Membrane</keyword>
<feature type="transmembrane region" description="Helical" evidence="1">
    <location>
        <begin position="86"/>
        <end position="109"/>
    </location>
</feature>
<protein>
    <submittedName>
        <fullName evidence="2">Uncharacterized protein</fullName>
    </submittedName>
</protein>